<dbReference type="OrthoDB" id="10067323at2759"/>
<keyword evidence="2" id="KW-0539">Nucleus</keyword>
<evidence type="ECO:0000256" key="3">
    <source>
        <dbReference type="SAM" id="Coils"/>
    </source>
</evidence>
<gene>
    <name evidence="7" type="ORF">X798_01948</name>
</gene>
<reference evidence="7 8" key="1">
    <citation type="submission" date="2015-12" db="EMBL/GenBank/DDBJ databases">
        <title>Draft genome of the nematode, Onchocerca flexuosa.</title>
        <authorList>
            <person name="Mitreva M."/>
        </authorList>
    </citation>
    <scope>NUCLEOTIDE SEQUENCE [LARGE SCALE GENOMIC DNA]</scope>
    <source>
        <strain evidence="7">Red Deer</strain>
    </source>
</reference>
<evidence type="ECO:0000256" key="4">
    <source>
        <dbReference type="SAM" id="MobiDB-lite"/>
    </source>
</evidence>
<evidence type="ECO:0000313" key="7">
    <source>
        <dbReference type="EMBL" id="OZC11122.1"/>
    </source>
</evidence>
<keyword evidence="5" id="KW-0472">Membrane</keyword>
<accession>A0A238C0U9</accession>
<dbReference type="PANTHER" id="PTHR13361">
    <property type="entry name" value="WW DOMAIN-BINDING PROTEIN 11"/>
    <property type="match status" value="1"/>
</dbReference>
<keyword evidence="8" id="KW-1185">Reference proteome</keyword>
<dbReference type="PANTHER" id="PTHR13361:SF1">
    <property type="entry name" value="WW DOMAIN-BINDING PROTEIN 11"/>
    <property type="match status" value="1"/>
</dbReference>
<evidence type="ECO:0000313" key="8">
    <source>
        <dbReference type="Proteomes" id="UP000242913"/>
    </source>
</evidence>
<comment type="subcellular location">
    <subcellularLocation>
        <location evidence="1">Nucleus</location>
    </subcellularLocation>
</comment>
<evidence type="ECO:0000256" key="1">
    <source>
        <dbReference type="ARBA" id="ARBA00004123"/>
    </source>
</evidence>
<proteinExistence type="predicted"/>
<keyword evidence="5" id="KW-0812">Transmembrane</keyword>
<feature type="domain" description="Wbp11/ELF5/Saf1 N-terminal" evidence="6">
    <location>
        <begin position="12"/>
        <end position="91"/>
    </location>
</feature>
<evidence type="ECO:0000256" key="2">
    <source>
        <dbReference type="ARBA" id="ARBA00023242"/>
    </source>
</evidence>
<dbReference type="AlphaFoldDB" id="A0A238C0U9"/>
<dbReference type="GO" id="GO:0005681">
    <property type="term" value="C:spliceosomal complex"/>
    <property type="evidence" value="ECO:0007669"/>
    <property type="project" value="TreeGrafter"/>
</dbReference>
<protein>
    <submittedName>
        <fullName evidence="7">WW domain binding protein 11</fullName>
    </submittedName>
</protein>
<feature type="region of interest" description="Disordered" evidence="4">
    <location>
        <begin position="181"/>
        <end position="207"/>
    </location>
</feature>
<keyword evidence="5" id="KW-1133">Transmembrane helix</keyword>
<dbReference type="GO" id="GO:0006396">
    <property type="term" value="P:RNA processing"/>
    <property type="evidence" value="ECO:0007669"/>
    <property type="project" value="InterPro"/>
</dbReference>
<dbReference type="InterPro" id="IPR019007">
    <property type="entry name" value="Wbp11/ELF5/Saf1_N"/>
</dbReference>
<dbReference type="EMBL" id="KZ269982">
    <property type="protein sequence ID" value="OZC11122.1"/>
    <property type="molecule type" value="Genomic_DNA"/>
</dbReference>
<name>A0A238C0U9_9BILA</name>
<feature type="region of interest" description="Disordered" evidence="4">
    <location>
        <begin position="1"/>
        <end position="36"/>
    </location>
</feature>
<evidence type="ECO:0000256" key="5">
    <source>
        <dbReference type="SAM" id="Phobius"/>
    </source>
</evidence>
<feature type="transmembrane region" description="Helical" evidence="5">
    <location>
        <begin position="253"/>
        <end position="276"/>
    </location>
</feature>
<evidence type="ECO:0000259" key="6">
    <source>
        <dbReference type="Pfam" id="PF09429"/>
    </source>
</evidence>
<keyword evidence="3" id="KW-0175">Coiled coil</keyword>
<dbReference type="Proteomes" id="UP000242913">
    <property type="component" value="Unassembled WGS sequence"/>
</dbReference>
<organism evidence="7 8">
    <name type="scientific">Onchocerca flexuosa</name>
    <dbReference type="NCBI Taxonomy" id="387005"/>
    <lineage>
        <taxon>Eukaryota</taxon>
        <taxon>Metazoa</taxon>
        <taxon>Ecdysozoa</taxon>
        <taxon>Nematoda</taxon>
        <taxon>Chromadorea</taxon>
        <taxon>Rhabditida</taxon>
        <taxon>Spirurina</taxon>
        <taxon>Spiruromorpha</taxon>
        <taxon>Filarioidea</taxon>
        <taxon>Onchocercidae</taxon>
        <taxon>Onchocerca</taxon>
    </lineage>
</organism>
<sequence>MGRRPGSTTKSGRFMNPADQERKSMRQKELKRNRKQRTMVRHAILKSKDVDEILENLSRLDDQEFDIHVEHHSKYVFNEKRIKFRQTYNEVMNLYKQEKREDKVKELEQKMLQYEAERARKIQQYNALRFSLEANPVEIPLPDGSSIPNAAMTPITPVIPVHFLMPQARAGILKNSHITRDISDRTEPPGPPCGLPPLIGYEDDDETPSKRRVRFEEDISNTIVRDNVEAADDDFGPVESEVKTVIFFLRKEFLFRNLVIQVDLYIFAVYLMVFFICNITVPMEVLEHGQVDGDSMRSAPMLAPIIPQQPLLRAPPLPPNMLPPPPRLPLRVPPPPPHFRTNISFLLIGMPIPFIRPPGTSSVISAEPIVRRPGGTSTKDSGEATISAEPKLRDLTKEVTKFVPTTLRVNRNKHQPKKTINKFNMMGIQIESAQRKEAKDTDEAYADFMNEISSLL</sequence>
<feature type="compositionally biased region" description="Basic and acidic residues" evidence="4">
    <location>
        <begin position="19"/>
        <end position="30"/>
    </location>
</feature>
<feature type="compositionally biased region" description="Polar residues" evidence="4">
    <location>
        <begin position="1"/>
        <end position="11"/>
    </location>
</feature>
<dbReference type="Pfam" id="PF09429">
    <property type="entry name" value="Wbp11"/>
    <property type="match status" value="1"/>
</dbReference>
<feature type="coiled-coil region" evidence="3">
    <location>
        <begin position="97"/>
        <end position="124"/>
    </location>
</feature>